<dbReference type="VEuPathDB" id="FungiDB:TRICI_002274"/>
<dbReference type="OrthoDB" id="5364312at2759"/>
<feature type="region of interest" description="Disordered" evidence="1">
    <location>
        <begin position="97"/>
        <end position="191"/>
    </location>
</feature>
<dbReference type="PANTHER" id="PTHR42111:SF1">
    <property type="entry name" value="YALI0D23727P"/>
    <property type="match status" value="1"/>
</dbReference>
<comment type="caution">
    <text evidence="2">The sequence shown here is derived from an EMBL/GenBank/DDBJ whole genome shotgun (WGS) entry which is preliminary data.</text>
</comment>
<dbReference type="Proteomes" id="UP000761534">
    <property type="component" value="Unassembled WGS sequence"/>
</dbReference>
<organism evidence="2 3">
    <name type="scientific">Trichomonascus ciferrii</name>
    <dbReference type="NCBI Taxonomy" id="44093"/>
    <lineage>
        <taxon>Eukaryota</taxon>
        <taxon>Fungi</taxon>
        <taxon>Dikarya</taxon>
        <taxon>Ascomycota</taxon>
        <taxon>Saccharomycotina</taxon>
        <taxon>Dipodascomycetes</taxon>
        <taxon>Dipodascales</taxon>
        <taxon>Trichomonascaceae</taxon>
        <taxon>Trichomonascus</taxon>
        <taxon>Trichomonascus ciferrii complex</taxon>
    </lineage>
</organism>
<proteinExistence type="predicted"/>
<feature type="region of interest" description="Disordered" evidence="1">
    <location>
        <begin position="1"/>
        <end position="45"/>
    </location>
</feature>
<evidence type="ECO:0000313" key="3">
    <source>
        <dbReference type="Proteomes" id="UP000761534"/>
    </source>
</evidence>
<dbReference type="PANTHER" id="PTHR42111">
    <property type="entry name" value="YALI0D23727P"/>
    <property type="match status" value="1"/>
</dbReference>
<feature type="compositionally biased region" description="Polar residues" evidence="1">
    <location>
        <begin position="97"/>
        <end position="113"/>
    </location>
</feature>
<feature type="region of interest" description="Disordered" evidence="1">
    <location>
        <begin position="288"/>
        <end position="333"/>
    </location>
</feature>
<dbReference type="EMBL" id="SWFS01000156">
    <property type="protein sequence ID" value="KAA8915586.1"/>
    <property type="molecule type" value="Genomic_DNA"/>
</dbReference>
<feature type="region of interest" description="Disordered" evidence="1">
    <location>
        <begin position="246"/>
        <end position="268"/>
    </location>
</feature>
<keyword evidence="3" id="KW-1185">Reference proteome</keyword>
<feature type="compositionally biased region" description="Basic and acidic residues" evidence="1">
    <location>
        <begin position="321"/>
        <end position="333"/>
    </location>
</feature>
<protein>
    <submittedName>
        <fullName evidence="2">Uncharacterized protein</fullName>
    </submittedName>
</protein>
<dbReference type="AlphaFoldDB" id="A0A642V699"/>
<sequence length="333" mass="36228">MPWLRRRKREQQQQQQEGGAASEDKKKRKAAQQQQVEALDDDDDEVVLSYEEEMTLHHANQLPHSSHSYTAVAPSAAGKRLTTVTPTGTLSIESMMLQKQSSGSTDSVHSKQSSARRGRATLMKRLSRLSFIGSSKSPEEPAKSRSPSTTSGANNSNSNNNDNNNNTAQQHPAPPLSPPRSMRNNSSPSTSSLIFERSVQDFYSKEEKQYHGHNDDYIPPVLDASTSAITDHSLSPDKVDVISLKHDHGPHSHASTLPPSPSLSNGSAGQNERCVLSFCSFADIVNSETSDKSMSPPIPASPKLASADDDNEVSVASMSETLRRNTGESIKTH</sequence>
<reference evidence="2" key="1">
    <citation type="journal article" date="2019" name="G3 (Bethesda)">
        <title>Genome Assemblies of Two Rare Opportunistic Yeast Pathogens: Diutina rugosa (syn. Candida rugosa) and Trichomonascus ciferrii (syn. Candida ciferrii).</title>
        <authorList>
            <person name="Mixao V."/>
            <person name="Saus E."/>
            <person name="Hansen A.P."/>
            <person name="Lass-Florl C."/>
            <person name="Gabaldon T."/>
        </authorList>
    </citation>
    <scope>NUCLEOTIDE SEQUENCE</scope>
    <source>
        <strain evidence="2">CBS 4856</strain>
    </source>
</reference>
<feature type="compositionally biased region" description="Low complexity" evidence="1">
    <location>
        <begin position="154"/>
        <end position="166"/>
    </location>
</feature>
<feature type="compositionally biased region" description="Polar residues" evidence="1">
    <location>
        <begin position="253"/>
        <end position="268"/>
    </location>
</feature>
<feature type="compositionally biased region" description="Low complexity" evidence="1">
    <location>
        <begin position="179"/>
        <end position="191"/>
    </location>
</feature>
<accession>A0A642V699</accession>
<name>A0A642V699_9ASCO</name>
<evidence type="ECO:0000256" key="1">
    <source>
        <dbReference type="SAM" id="MobiDB-lite"/>
    </source>
</evidence>
<evidence type="ECO:0000313" key="2">
    <source>
        <dbReference type="EMBL" id="KAA8915586.1"/>
    </source>
</evidence>
<gene>
    <name evidence="2" type="ORF">TRICI_002274</name>
</gene>